<comment type="caution">
    <text evidence="1">The sequence shown here is derived from an EMBL/GenBank/DDBJ whole genome shotgun (WGS) entry which is preliminary data.</text>
</comment>
<proteinExistence type="predicted"/>
<name>A0A427TTD4_9BACI</name>
<gene>
    <name evidence="1" type="ORF">EJA10_07530</name>
</gene>
<dbReference type="AlphaFoldDB" id="A0A427TTD4"/>
<organism evidence="1 2">
    <name type="scientific">Mesobacillus subterraneus</name>
    <dbReference type="NCBI Taxonomy" id="285983"/>
    <lineage>
        <taxon>Bacteria</taxon>
        <taxon>Bacillati</taxon>
        <taxon>Bacillota</taxon>
        <taxon>Bacilli</taxon>
        <taxon>Bacillales</taxon>
        <taxon>Bacillaceae</taxon>
        <taxon>Mesobacillus</taxon>
    </lineage>
</organism>
<dbReference type="EMBL" id="RSFW01000010">
    <property type="protein sequence ID" value="RSD27625.1"/>
    <property type="molecule type" value="Genomic_DNA"/>
</dbReference>
<evidence type="ECO:0000313" key="1">
    <source>
        <dbReference type="EMBL" id="RSD27625.1"/>
    </source>
</evidence>
<dbReference type="Proteomes" id="UP000279911">
    <property type="component" value="Unassembled WGS sequence"/>
</dbReference>
<reference evidence="2" key="1">
    <citation type="submission" date="2018-12" db="EMBL/GenBank/DDBJ databases">
        <title>Bacillus chawlae sp. nov., Bacillus glennii sp. nov., and Bacillus saganii sp. nov. Isolated from the Vehicle Assembly Building at Kennedy Space Center where the Viking Spacecraft were Assembled.</title>
        <authorList>
            <person name="Seuylemezian A."/>
            <person name="Vaishampayan P."/>
        </authorList>
    </citation>
    <scope>NUCLEOTIDE SEQUENCE [LARGE SCALE GENOMIC DNA]</scope>
    <source>
        <strain evidence="2">DSM 13966</strain>
    </source>
</reference>
<accession>A0A427TTD4</accession>
<dbReference type="RefSeq" id="WP_125479406.1">
    <property type="nucleotide sequence ID" value="NZ_RSFW01000010.1"/>
</dbReference>
<protein>
    <submittedName>
        <fullName evidence="1">Uncharacterized protein</fullName>
    </submittedName>
</protein>
<evidence type="ECO:0000313" key="2">
    <source>
        <dbReference type="Proteomes" id="UP000279911"/>
    </source>
</evidence>
<sequence length="101" mass="11686">MSEVSKFIDHVIGESVMKNKKHEVKFTVSLNEIDNRKLELIAKSIGMKKVPFVRELIRAGISEAIQKLELNNSEEFKEFLFSDKPVDEFPVSFLEEAEEQE</sequence>